<dbReference type="PROSITE" id="PS50097">
    <property type="entry name" value="BTB"/>
    <property type="match status" value="1"/>
</dbReference>
<gene>
    <name evidence="2" type="ORF">GPM918_LOCUS39053</name>
    <name evidence="3" type="ORF">SRO942_LOCUS39909</name>
</gene>
<dbReference type="AlphaFoldDB" id="A0A815X2B0"/>
<dbReference type="Proteomes" id="UP000663829">
    <property type="component" value="Unassembled WGS sequence"/>
</dbReference>
<proteinExistence type="predicted"/>
<dbReference type="InterPro" id="IPR011333">
    <property type="entry name" value="SKP1/BTB/POZ_sf"/>
</dbReference>
<comment type="caution">
    <text evidence="2">The sequence shown here is derived from an EMBL/GenBank/DDBJ whole genome shotgun (WGS) entry which is preliminary data.</text>
</comment>
<dbReference type="Pfam" id="PF00651">
    <property type="entry name" value="BTB"/>
    <property type="match status" value="1"/>
</dbReference>
<dbReference type="CDD" id="cd18186">
    <property type="entry name" value="BTB_POZ_ZBTB_KLHL-like"/>
    <property type="match status" value="1"/>
</dbReference>
<dbReference type="EMBL" id="CAJOBC010092444">
    <property type="protein sequence ID" value="CAF4409331.1"/>
    <property type="molecule type" value="Genomic_DNA"/>
</dbReference>
<dbReference type="PANTHER" id="PTHR24413">
    <property type="entry name" value="SPECKLE-TYPE POZ PROTEIN"/>
    <property type="match status" value="1"/>
</dbReference>
<evidence type="ECO:0000259" key="1">
    <source>
        <dbReference type="PROSITE" id="PS50097"/>
    </source>
</evidence>
<dbReference type="SUPFAM" id="SSF54695">
    <property type="entry name" value="POZ domain"/>
    <property type="match status" value="1"/>
</dbReference>
<sequence length="351" mass="41468">MPKYANTINTFKTESEKYTNEILLENFGLLRRMYSNYLTTETYERWGWSWTYILHPHYQQTTFRIVVQFNNCPLPPGHLLAFKAVLWGRNSVTKSSDCICLKEHLWLTSNMNVLDICSIQDLNQFINKDTLRIIIIVRHDWLLKKLNNEQQTLTTLLPLTPFKDYDCDTKLLSDMKSILEQSNTLSDIQIKINSTVYNCHRCILAARSPYFQTLFNGNFQESLSSQIDLSNFINETDFELLRAYLYKAQVNINDENCLQYFHLADKFLLDDLLKKCELFLLDEQTDRITEKNVFDILDLCSNIKMDESYSHLIKQKCFNLLKQNKHLINDQCQEVLRKNSQLTTDLLKYLI</sequence>
<reference evidence="2" key="1">
    <citation type="submission" date="2021-02" db="EMBL/GenBank/DDBJ databases">
        <authorList>
            <person name="Nowell W R."/>
        </authorList>
    </citation>
    <scope>NUCLEOTIDE SEQUENCE</scope>
</reference>
<evidence type="ECO:0000313" key="2">
    <source>
        <dbReference type="EMBL" id="CAF1548485.1"/>
    </source>
</evidence>
<dbReference type="Gene3D" id="3.30.710.10">
    <property type="entry name" value="Potassium Channel Kv1.1, Chain A"/>
    <property type="match status" value="1"/>
</dbReference>
<protein>
    <recommendedName>
        <fullName evidence="1">BTB domain-containing protein</fullName>
    </recommendedName>
</protein>
<feature type="domain" description="BTB" evidence="1">
    <location>
        <begin position="186"/>
        <end position="254"/>
    </location>
</feature>
<dbReference type="OrthoDB" id="10261408at2759"/>
<dbReference type="Proteomes" id="UP000681722">
    <property type="component" value="Unassembled WGS sequence"/>
</dbReference>
<organism evidence="2 4">
    <name type="scientific">Didymodactylos carnosus</name>
    <dbReference type="NCBI Taxonomy" id="1234261"/>
    <lineage>
        <taxon>Eukaryota</taxon>
        <taxon>Metazoa</taxon>
        <taxon>Spiralia</taxon>
        <taxon>Gnathifera</taxon>
        <taxon>Rotifera</taxon>
        <taxon>Eurotatoria</taxon>
        <taxon>Bdelloidea</taxon>
        <taxon>Philodinida</taxon>
        <taxon>Philodinidae</taxon>
        <taxon>Didymodactylos</taxon>
    </lineage>
</organism>
<dbReference type="SMART" id="SM00225">
    <property type="entry name" value="BTB"/>
    <property type="match status" value="1"/>
</dbReference>
<accession>A0A815X2B0</accession>
<name>A0A815X2B0_9BILA</name>
<evidence type="ECO:0000313" key="4">
    <source>
        <dbReference type="Proteomes" id="UP000663829"/>
    </source>
</evidence>
<dbReference type="InterPro" id="IPR000210">
    <property type="entry name" value="BTB/POZ_dom"/>
</dbReference>
<evidence type="ECO:0000313" key="3">
    <source>
        <dbReference type="EMBL" id="CAF4409331.1"/>
    </source>
</evidence>
<keyword evidence="4" id="KW-1185">Reference proteome</keyword>
<dbReference type="EMBL" id="CAJNOQ010026774">
    <property type="protein sequence ID" value="CAF1548485.1"/>
    <property type="molecule type" value="Genomic_DNA"/>
</dbReference>